<dbReference type="EMBL" id="JALLAZ020001054">
    <property type="protein sequence ID" value="KAL3781681.1"/>
    <property type="molecule type" value="Genomic_DNA"/>
</dbReference>
<feature type="domain" description="FAD-binding FR-type" evidence="8">
    <location>
        <begin position="715"/>
        <end position="848"/>
    </location>
</feature>
<organism evidence="9 10">
    <name type="scientific">Stephanodiscus triporus</name>
    <dbReference type="NCBI Taxonomy" id="2934178"/>
    <lineage>
        <taxon>Eukaryota</taxon>
        <taxon>Sar</taxon>
        <taxon>Stramenopiles</taxon>
        <taxon>Ochrophyta</taxon>
        <taxon>Bacillariophyta</taxon>
        <taxon>Coscinodiscophyceae</taxon>
        <taxon>Thalassiosirophycidae</taxon>
        <taxon>Stephanodiscales</taxon>
        <taxon>Stephanodiscaceae</taxon>
        <taxon>Stephanodiscus</taxon>
    </lineage>
</organism>
<dbReference type="PANTHER" id="PTHR11972:SF193">
    <property type="entry name" value="FAD-BINDING FR-TYPE DOMAIN-CONTAINING PROTEIN"/>
    <property type="match status" value="1"/>
</dbReference>
<feature type="region of interest" description="Disordered" evidence="6">
    <location>
        <begin position="470"/>
        <end position="492"/>
    </location>
</feature>
<evidence type="ECO:0000256" key="3">
    <source>
        <dbReference type="ARBA" id="ARBA00022989"/>
    </source>
</evidence>
<comment type="subcellular location">
    <subcellularLocation>
        <location evidence="1">Membrane</location>
        <topology evidence="1">Multi-pass membrane protein</topology>
    </subcellularLocation>
</comment>
<dbReference type="InterPro" id="IPR017927">
    <property type="entry name" value="FAD-bd_FR_type"/>
</dbReference>
<dbReference type="SUPFAM" id="SSF63380">
    <property type="entry name" value="Riboflavin synthase domain-like"/>
    <property type="match status" value="1"/>
</dbReference>
<feature type="region of interest" description="Disordered" evidence="6">
    <location>
        <begin position="267"/>
        <end position="290"/>
    </location>
</feature>
<keyword evidence="5 7" id="KW-0472">Membrane</keyword>
<feature type="transmembrane region" description="Helical" evidence="7">
    <location>
        <begin position="638"/>
        <end position="657"/>
    </location>
</feature>
<keyword evidence="3 7" id="KW-1133">Transmembrane helix</keyword>
<dbReference type="AlphaFoldDB" id="A0ABD3P2H8"/>
<keyword evidence="10" id="KW-1185">Reference proteome</keyword>
<feature type="transmembrane region" description="Helical" evidence="7">
    <location>
        <begin position="395"/>
        <end position="418"/>
    </location>
</feature>
<dbReference type="SFLD" id="SFLDG01168">
    <property type="entry name" value="Ferric_reductase_subgroup_(FRE"/>
    <property type="match status" value="1"/>
</dbReference>
<dbReference type="InterPro" id="IPR013130">
    <property type="entry name" value="Fe3_Rdtase_TM_dom"/>
</dbReference>
<dbReference type="GO" id="GO:0016491">
    <property type="term" value="F:oxidoreductase activity"/>
    <property type="evidence" value="ECO:0007669"/>
    <property type="project" value="UniProtKB-KW"/>
</dbReference>
<dbReference type="GO" id="GO:0016020">
    <property type="term" value="C:membrane"/>
    <property type="evidence" value="ECO:0007669"/>
    <property type="project" value="UniProtKB-SubCell"/>
</dbReference>
<feature type="transmembrane region" description="Helical" evidence="7">
    <location>
        <begin position="669"/>
        <end position="688"/>
    </location>
</feature>
<dbReference type="PROSITE" id="PS51384">
    <property type="entry name" value="FAD_FR"/>
    <property type="match status" value="1"/>
</dbReference>
<dbReference type="InterPro" id="IPR013121">
    <property type="entry name" value="Fe_red_NAD-bd_6"/>
</dbReference>
<dbReference type="Gene3D" id="3.40.50.80">
    <property type="entry name" value="Nucleotide-binding domain of ferredoxin-NADP reductase (FNR) module"/>
    <property type="match status" value="1"/>
</dbReference>
<comment type="caution">
    <text evidence="9">The sequence shown here is derived from an EMBL/GenBank/DDBJ whole genome shotgun (WGS) entry which is preliminary data.</text>
</comment>
<dbReference type="Pfam" id="PF01794">
    <property type="entry name" value="Ferric_reduct"/>
    <property type="match status" value="1"/>
</dbReference>
<feature type="transmembrane region" description="Helical" evidence="7">
    <location>
        <begin position="603"/>
        <end position="626"/>
    </location>
</feature>
<feature type="transmembrane region" description="Helical" evidence="7">
    <location>
        <begin position="695"/>
        <end position="714"/>
    </location>
</feature>
<evidence type="ECO:0000313" key="9">
    <source>
        <dbReference type="EMBL" id="KAL3781681.1"/>
    </source>
</evidence>
<dbReference type="PANTHER" id="PTHR11972">
    <property type="entry name" value="NADPH OXIDASE"/>
    <property type="match status" value="1"/>
</dbReference>
<accession>A0ABD3P2H8</accession>
<proteinExistence type="predicted"/>
<evidence type="ECO:0000256" key="1">
    <source>
        <dbReference type="ARBA" id="ARBA00004141"/>
    </source>
</evidence>
<dbReference type="CDD" id="cd06186">
    <property type="entry name" value="NOX_Duox_like_FAD_NADP"/>
    <property type="match status" value="1"/>
</dbReference>
<dbReference type="PRINTS" id="PR00406">
    <property type="entry name" value="CYTB5RDTASE"/>
</dbReference>
<dbReference type="Proteomes" id="UP001530315">
    <property type="component" value="Unassembled WGS sequence"/>
</dbReference>
<keyword evidence="2 7" id="KW-0812">Transmembrane</keyword>
<dbReference type="InterPro" id="IPR050369">
    <property type="entry name" value="RBOH/FRE"/>
</dbReference>
<name>A0ABD3P2H8_9STRA</name>
<dbReference type="InterPro" id="IPR039261">
    <property type="entry name" value="FNR_nucleotide-bd"/>
</dbReference>
<evidence type="ECO:0000313" key="10">
    <source>
        <dbReference type="Proteomes" id="UP001530315"/>
    </source>
</evidence>
<evidence type="ECO:0000256" key="6">
    <source>
        <dbReference type="SAM" id="MobiDB-lite"/>
    </source>
</evidence>
<gene>
    <name evidence="9" type="ORF">ACHAW5_010962</name>
</gene>
<dbReference type="InterPro" id="IPR013112">
    <property type="entry name" value="FAD-bd_8"/>
</dbReference>
<evidence type="ECO:0000256" key="7">
    <source>
        <dbReference type="SAM" id="Phobius"/>
    </source>
</evidence>
<protein>
    <recommendedName>
        <fullName evidence="8">FAD-binding FR-type domain-containing protein</fullName>
    </recommendedName>
</protein>
<dbReference type="Pfam" id="PF08030">
    <property type="entry name" value="NAD_binding_6"/>
    <property type="match status" value="1"/>
</dbReference>
<evidence type="ECO:0000256" key="5">
    <source>
        <dbReference type="ARBA" id="ARBA00023136"/>
    </source>
</evidence>
<evidence type="ECO:0000256" key="2">
    <source>
        <dbReference type="ARBA" id="ARBA00022692"/>
    </source>
</evidence>
<dbReference type="SUPFAM" id="SSF52343">
    <property type="entry name" value="Ferredoxin reductase-like, C-terminal NADP-linked domain"/>
    <property type="match status" value="1"/>
</dbReference>
<evidence type="ECO:0000259" key="8">
    <source>
        <dbReference type="PROSITE" id="PS51384"/>
    </source>
</evidence>
<feature type="transmembrane region" description="Helical" evidence="7">
    <location>
        <begin position="573"/>
        <end position="591"/>
    </location>
</feature>
<dbReference type="SFLD" id="SFLDS00052">
    <property type="entry name" value="Ferric_Reductase_Domain"/>
    <property type="match status" value="1"/>
</dbReference>
<dbReference type="Pfam" id="PF08022">
    <property type="entry name" value="FAD_binding_8"/>
    <property type="match status" value="1"/>
</dbReference>
<reference evidence="9 10" key="1">
    <citation type="submission" date="2024-10" db="EMBL/GenBank/DDBJ databases">
        <title>Updated reference genomes for cyclostephanoid diatoms.</title>
        <authorList>
            <person name="Roberts W.R."/>
            <person name="Alverson A.J."/>
        </authorList>
    </citation>
    <scope>NUCLEOTIDE SEQUENCE [LARGE SCALE GENOMIC DNA]</scope>
    <source>
        <strain evidence="9 10">AJA276-08</strain>
    </source>
</reference>
<evidence type="ECO:0000256" key="4">
    <source>
        <dbReference type="ARBA" id="ARBA00023002"/>
    </source>
</evidence>
<sequence length="1036" mass="116382">MGSIGLSGGQHEVRPILFAVVILRGGSDERRMLAFGEQYKLPWWHPSLQLVADEWLAAPPGHPLLDENEDFMGFIESYTDEDHRWFDGDDGFLLAPWGLPGSHPGLDRFFGAEDTPYGEFPTVYFDHPDLLESYRQGKSLPKGHPSVMDLLGDLLPSNHPEIDDLFQDPVRLPEWHIDISIILNVDELPKGLPTVTVYFDHPDVDENYINGIPQPMDHPSIEEMLLEYLPPNHPQNLDEMIRDPSDFPLPFGHPSLNSIIKRVEVEGSTTSSPTAITDVTSETESSTEDVEEVGIGVAEQITEEIPTYSPTDPAIVDAAMSIEVLPNDVPFSVFSGHPALVVGMTVSPFKHHPTVHHLWTARQPTDHPNINDLIEVGFTLPSWHPPISHMIAPRVLVVSPGSLFCYALSALFVVALVLRNYKHWCNSNRTGKKSLRRTTKDGAECDVTDTISSSVDRTDCALEVDANEDDFVSSSSHKTSIPPSPSPRPPHDEGVEVFWSSSASSSIGTAIALPRLDRIHHDAMALNCKQRKLDKEPVWPRVIAYQEKRNTMLRTAWTKCFGKRISGTHHSHGYVVFCLFYVAVNAAALLLSPYDLNVGFGSLAAGNIVFLVISAIKNSVITWFLGMAFDQVIVYHQFIGQVTVMMSFIHSCFYFNRLVEFMSDRVYKTGFIALMFGIFITISSLNWIRRRYFNVFYWSHLAFVGFIVGVYMHARGARPFVLASVASYAIDKILHMVWTQLPRKTIRIEPAGERGKTTFVRVSKTPLNRLLGRNTVGQWVVVNFPELSLTEWHPFSVASGPSQPFIDLYIRALGNHTKRIVKYSEKCASENRQALIRVDGPYGNLSFNYRRYGSLVLVGGGIGITPIISIVKDIYEEGEVKKPHCINNVHLIWIMPFEADAALFLDQLLIYRELSIHDPSLPLLIVSIHVTREESMKDNTIGPIFYSKPEFPLVMDDVKRKAEITGSSSILVFACGPGRSVLCFPYLPPKLSALLIFLYFTSCTTKHSMVNQVWDASMKKNSKHVRVDFHHESFSY</sequence>
<dbReference type="InterPro" id="IPR017938">
    <property type="entry name" value="Riboflavin_synthase-like_b-brl"/>
</dbReference>
<keyword evidence="4" id="KW-0560">Oxidoreductase</keyword>